<sequence>MCDILNHRKQRFVVFTQGFRSLVLSHILLQINNRNLAQLESPLVAGIRDFDYHGDVLFSLHSIASSYNCDFVAFLVFLKLLMDLENFFI</sequence>
<dbReference type="AlphaFoldDB" id="A0A0D8XD06"/>
<keyword evidence="1" id="KW-1133">Transmembrane helix</keyword>
<organism evidence="2 3">
    <name type="scientific">Dictyocaulus viviparus</name>
    <name type="common">Bovine lungworm</name>
    <dbReference type="NCBI Taxonomy" id="29172"/>
    <lineage>
        <taxon>Eukaryota</taxon>
        <taxon>Metazoa</taxon>
        <taxon>Ecdysozoa</taxon>
        <taxon>Nematoda</taxon>
        <taxon>Chromadorea</taxon>
        <taxon>Rhabditida</taxon>
        <taxon>Rhabditina</taxon>
        <taxon>Rhabditomorpha</taxon>
        <taxon>Strongyloidea</taxon>
        <taxon>Metastrongylidae</taxon>
        <taxon>Dictyocaulus</taxon>
    </lineage>
</organism>
<gene>
    <name evidence="2" type="ORF">DICVIV_11497</name>
</gene>
<accession>A0A0D8XD06</accession>
<protein>
    <submittedName>
        <fullName evidence="2">Uncharacterized protein</fullName>
    </submittedName>
</protein>
<reference evidence="3" key="2">
    <citation type="journal article" date="2016" name="Sci. Rep.">
        <title>Dictyocaulus viviparus genome, variome and transcriptome elucidate lungworm biology and support future intervention.</title>
        <authorList>
            <person name="McNulty S.N."/>
            <person name="Strube C."/>
            <person name="Rosa B.A."/>
            <person name="Martin J.C."/>
            <person name="Tyagi R."/>
            <person name="Choi Y.J."/>
            <person name="Wang Q."/>
            <person name="Hallsworth Pepin K."/>
            <person name="Zhang X."/>
            <person name="Ozersky P."/>
            <person name="Wilson R.K."/>
            <person name="Sternberg P.W."/>
            <person name="Gasser R.B."/>
            <person name="Mitreva M."/>
        </authorList>
    </citation>
    <scope>NUCLEOTIDE SEQUENCE [LARGE SCALE GENOMIC DNA]</scope>
    <source>
        <strain evidence="3">HannoverDv2000</strain>
    </source>
</reference>
<dbReference type="Proteomes" id="UP000053766">
    <property type="component" value="Unassembled WGS sequence"/>
</dbReference>
<keyword evidence="1" id="KW-0472">Membrane</keyword>
<name>A0A0D8XD06_DICVI</name>
<evidence type="ECO:0000256" key="1">
    <source>
        <dbReference type="SAM" id="Phobius"/>
    </source>
</evidence>
<proteinExistence type="predicted"/>
<reference evidence="2 3" key="1">
    <citation type="submission" date="2013-11" db="EMBL/GenBank/DDBJ databases">
        <title>Draft genome of the bovine lungworm Dictyocaulus viviparus.</title>
        <authorList>
            <person name="Mitreva M."/>
        </authorList>
    </citation>
    <scope>NUCLEOTIDE SEQUENCE [LARGE SCALE GENOMIC DNA]</scope>
    <source>
        <strain evidence="2 3">HannoverDv2000</strain>
    </source>
</reference>
<dbReference type="EMBL" id="KN716657">
    <property type="protein sequence ID" value="KJH42505.1"/>
    <property type="molecule type" value="Genomic_DNA"/>
</dbReference>
<keyword evidence="3" id="KW-1185">Reference proteome</keyword>
<keyword evidence="1" id="KW-0812">Transmembrane</keyword>
<evidence type="ECO:0000313" key="2">
    <source>
        <dbReference type="EMBL" id="KJH42505.1"/>
    </source>
</evidence>
<feature type="transmembrane region" description="Helical" evidence="1">
    <location>
        <begin position="58"/>
        <end position="81"/>
    </location>
</feature>
<evidence type="ECO:0000313" key="3">
    <source>
        <dbReference type="Proteomes" id="UP000053766"/>
    </source>
</evidence>